<dbReference type="STRING" id="36805.BOH66_11005"/>
<sequence length="263" mass="26362">MLAGRLRGWAYAIGGAAGLVLAPTLMVTLPSPATAGLTAIGALVLADLGTRPPRGGTRSPARSVPAARGRTPTSATPADTPAPHDRAAEVRSRWIAGLATTSFVLGIPAVAFAFAGSQWSPLDASEAMRAGIAAGALAAIPLTLCVGVARTGHRTRDRWGPAVLLVVAAAALAIVNAASDGDGNAIVWQLLLCALPIAGAVAWLLLTSRRAADSGGILAIGAALPVLVLALGLQLLPFLTPVAALVVAVSASVRRRRRALSAG</sequence>
<feature type="transmembrane region" description="Helical" evidence="2">
    <location>
        <begin position="161"/>
        <end position="179"/>
    </location>
</feature>
<evidence type="ECO:0000256" key="2">
    <source>
        <dbReference type="SAM" id="Phobius"/>
    </source>
</evidence>
<keyword evidence="2" id="KW-0472">Membrane</keyword>
<dbReference type="RefSeq" id="WP_076691030.1">
    <property type="nucleotide sequence ID" value="NZ_CP018762.1"/>
</dbReference>
<reference evidence="3 4" key="1">
    <citation type="submission" date="2016-12" db="EMBL/GenBank/DDBJ databases">
        <title>Complete genome sequence of Microbacterium aurum KACC 15219.</title>
        <authorList>
            <person name="Jung Y."/>
            <person name="Shin J.-H."/>
            <person name="Lee Y.-J."/>
            <person name="Yi H."/>
            <person name="Bahn Y.-S."/>
            <person name="Kim J.F."/>
            <person name="Lee D.-W."/>
        </authorList>
    </citation>
    <scope>NUCLEOTIDE SEQUENCE [LARGE SCALE GENOMIC DNA]</scope>
    <source>
        <strain evidence="3 4">KACC 15219</strain>
    </source>
</reference>
<evidence type="ECO:0000256" key="1">
    <source>
        <dbReference type="SAM" id="MobiDB-lite"/>
    </source>
</evidence>
<feature type="transmembrane region" description="Helical" evidence="2">
    <location>
        <begin position="33"/>
        <end position="50"/>
    </location>
</feature>
<dbReference type="KEGG" id="maur:BOH66_11005"/>
<protein>
    <submittedName>
        <fullName evidence="3">Uncharacterized protein</fullName>
    </submittedName>
</protein>
<keyword evidence="2" id="KW-0812">Transmembrane</keyword>
<evidence type="ECO:0000313" key="4">
    <source>
        <dbReference type="Proteomes" id="UP000187185"/>
    </source>
</evidence>
<feature type="transmembrane region" description="Helical" evidence="2">
    <location>
        <begin position="127"/>
        <end position="149"/>
    </location>
</feature>
<keyword evidence="4" id="KW-1185">Reference proteome</keyword>
<organism evidence="3 4">
    <name type="scientific">Microbacterium aurum</name>
    <dbReference type="NCBI Taxonomy" id="36805"/>
    <lineage>
        <taxon>Bacteria</taxon>
        <taxon>Bacillati</taxon>
        <taxon>Actinomycetota</taxon>
        <taxon>Actinomycetes</taxon>
        <taxon>Micrococcales</taxon>
        <taxon>Microbacteriaceae</taxon>
        <taxon>Microbacterium</taxon>
    </lineage>
</organism>
<dbReference type="EMBL" id="CP018762">
    <property type="protein sequence ID" value="APZ34709.1"/>
    <property type="molecule type" value="Genomic_DNA"/>
</dbReference>
<feature type="transmembrane region" description="Helical" evidence="2">
    <location>
        <begin position="211"/>
        <end position="229"/>
    </location>
</feature>
<dbReference type="AlphaFoldDB" id="A0A1P8U9D0"/>
<accession>A0A1P8U9D0</accession>
<feature type="transmembrane region" description="Helical" evidence="2">
    <location>
        <begin position="9"/>
        <end position="27"/>
    </location>
</feature>
<name>A0A1P8U9D0_9MICO</name>
<feature type="compositionally biased region" description="Low complexity" evidence="1">
    <location>
        <begin position="70"/>
        <end position="81"/>
    </location>
</feature>
<evidence type="ECO:0000313" key="3">
    <source>
        <dbReference type="EMBL" id="APZ34709.1"/>
    </source>
</evidence>
<dbReference type="Proteomes" id="UP000187185">
    <property type="component" value="Chromosome"/>
</dbReference>
<proteinExistence type="predicted"/>
<gene>
    <name evidence="3" type="ORF">BOH66_11005</name>
</gene>
<feature type="transmembrane region" description="Helical" evidence="2">
    <location>
        <begin position="185"/>
        <end position="206"/>
    </location>
</feature>
<feature type="region of interest" description="Disordered" evidence="1">
    <location>
        <begin position="51"/>
        <end position="86"/>
    </location>
</feature>
<keyword evidence="2" id="KW-1133">Transmembrane helix</keyword>
<feature type="transmembrane region" description="Helical" evidence="2">
    <location>
        <begin position="94"/>
        <end position="115"/>
    </location>
</feature>